<keyword evidence="1" id="KW-0472">Membrane</keyword>
<reference evidence="2 3" key="1">
    <citation type="submission" date="2018-03" db="EMBL/GenBank/DDBJ databases">
        <title>Genomic Encyclopedia of Archaeal and Bacterial Type Strains, Phase II (KMG-II): from individual species to whole genera.</title>
        <authorList>
            <person name="Goeker M."/>
        </authorList>
    </citation>
    <scope>NUCLEOTIDE SEQUENCE [LARGE SCALE GENOMIC DNA]</scope>
    <source>
        <strain evidence="2 3">ATCC BAA-1496</strain>
    </source>
</reference>
<dbReference type="RefSeq" id="WP_106298835.1">
    <property type="nucleotide sequence ID" value="NZ_PVTI01000033.1"/>
</dbReference>
<feature type="transmembrane region" description="Helical" evidence="1">
    <location>
        <begin position="129"/>
        <end position="162"/>
    </location>
</feature>
<sequence length="164" mass="18404">MSDALSRARNDLAAGRAWKARDRLHGALAQRQDDELLDLLAEVHYGLGDLPAAGALWFVTGRTGTAADAAIAAWRERYGGPQAQWFSFPPTVRESREWSHHLRELEGAARDYEQAVVQRRRQELGNTEAWWEPIVFGGGCFLVLASALALIVIGLWTVWHWIWG</sequence>
<dbReference type="AlphaFoldDB" id="A0A2T0U3K7"/>
<protein>
    <submittedName>
        <fullName evidence="2">Uncharacterized protein</fullName>
    </submittedName>
</protein>
<keyword evidence="1" id="KW-0812">Transmembrane</keyword>
<dbReference type="Pfam" id="PF20225">
    <property type="entry name" value="DUF6584"/>
    <property type="match status" value="1"/>
</dbReference>
<gene>
    <name evidence="2" type="ORF">BCF74_13326</name>
</gene>
<dbReference type="EMBL" id="PVTI01000033">
    <property type="protein sequence ID" value="PRY52497.1"/>
    <property type="molecule type" value="Genomic_DNA"/>
</dbReference>
<proteinExistence type="predicted"/>
<keyword evidence="1" id="KW-1133">Transmembrane helix</keyword>
<keyword evidence="3" id="KW-1185">Reference proteome</keyword>
<evidence type="ECO:0000313" key="2">
    <source>
        <dbReference type="EMBL" id="PRY52497.1"/>
    </source>
</evidence>
<dbReference type="OrthoDB" id="4464900at2"/>
<name>A0A2T0U3K7_9MICO</name>
<accession>A0A2T0U3K7</accession>
<dbReference type="Proteomes" id="UP000237822">
    <property type="component" value="Unassembled WGS sequence"/>
</dbReference>
<dbReference type="InterPro" id="IPR046491">
    <property type="entry name" value="DUF6584"/>
</dbReference>
<evidence type="ECO:0000256" key="1">
    <source>
        <dbReference type="SAM" id="Phobius"/>
    </source>
</evidence>
<organism evidence="2 3">
    <name type="scientific">Knoellia remsis</name>
    <dbReference type="NCBI Taxonomy" id="407159"/>
    <lineage>
        <taxon>Bacteria</taxon>
        <taxon>Bacillati</taxon>
        <taxon>Actinomycetota</taxon>
        <taxon>Actinomycetes</taxon>
        <taxon>Micrococcales</taxon>
        <taxon>Intrasporangiaceae</taxon>
        <taxon>Knoellia</taxon>
    </lineage>
</organism>
<evidence type="ECO:0000313" key="3">
    <source>
        <dbReference type="Proteomes" id="UP000237822"/>
    </source>
</evidence>
<comment type="caution">
    <text evidence="2">The sequence shown here is derived from an EMBL/GenBank/DDBJ whole genome shotgun (WGS) entry which is preliminary data.</text>
</comment>